<dbReference type="EMBL" id="BMIF01000012">
    <property type="protein sequence ID" value="GGA76739.1"/>
    <property type="molecule type" value="Genomic_DNA"/>
</dbReference>
<dbReference type="RefSeq" id="WP_188722247.1">
    <property type="nucleotide sequence ID" value="NZ_BMIF01000012.1"/>
</dbReference>
<organism evidence="5 6">
    <name type="scientific">Nitratireductor aestuarii</name>
    <dbReference type="NCBI Taxonomy" id="1735103"/>
    <lineage>
        <taxon>Bacteria</taxon>
        <taxon>Pseudomonadati</taxon>
        <taxon>Pseudomonadota</taxon>
        <taxon>Alphaproteobacteria</taxon>
        <taxon>Hyphomicrobiales</taxon>
        <taxon>Phyllobacteriaceae</taxon>
        <taxon>Nitratireductor</taxon>
    </lineage>
</organism>
<feature type="domain" description="HTH gntR-type" evidence="4">
    <location>
        <begin position="16"/>
        <end position="83"/>
    </location>
</feature>
<dbReference type="SUPFAM" id="SSF46785">
    <property type="entry name" value="Winged helix' DNA-binding domain"/>
    <property type="match status" value="1"/>
</dbReference>
<accession>A0A916S0I3</accession>
<evidence type="ECO:0000259" key="4">
    <source>
        <dbReference type="PROSITE" id="PS50949"/>
    </source>
</evidence>
<dbReference type="SMART" id="SM00345">
    <property type="entry name" value="HTH_GNTR"/>
    <property type="match status" value="1"/>
</dbReference>
<dbReference type="SMART" id="SM00895">
    <property type="entry name" value="FCD"/>
    <property type="match status" value="1"/>
</dbReference>
<dbReference type="InterPro" id="IPR036388">
    <property type="entry name" value="WH-like_DNA-bd_sf"/>
</dbReference>
<name>A0A916S0I3_9HYPH</name>
<reference evidence="5" key="2">
    <citation type="submission" date="2020-09" db="EMBL/GenBank/DDBJ databases">
        <authorList>
            <person name="Sun Q."/>
            <person name="Zhou Y."/>
        </authorList>
    </citation>
    <scope>NUCLEOTIDE SEQUENCE</scope>
    <source>
        <strain evidence="5">CGMCC 1.15320</strain>
    </source>
</reference>
<dbReference type="Gene3D" id="1.20.120.530">
    <property type="entry name" value="GntR ligand-binding domain-like"/>
    <property type="match status" value="1"/>
</dbReference>
<dbReference type="InterPro" id="IPR011711">
    <property type="entry name" value="GntR_C"/>
</dbReference>
<evidence type="ECO:0000256" key="3">
    <source>
        <dbReference type="ARBA" id="ARBA00023163"/>
    </source>
</evidence>
<proteinExistence type="predicted"/>
<dbReference type="GO" id="GO:0003700">
    <property type="term" value="F:DNA-binding transcription factor activity"/>
    <property type="evidence" value="ECO:0007669"/>
    <property type="project" value="InterPro"/>
</dbReference>
<dbReference type="Gene3D" id="1.10.10.10">
    <property type="entry name" value="Winged helix-like DNA-binding domain superfamily/Winged helix DNA-binding domain"/>
    <property type="match status" value="1"/>
</dbReference>
<keyword evidence="1" id="KW-0805">Transcription regulation</keyword>
<dbReference type="Pfam" id="PF00392">
    <property type="entry name" value="GntR"/>
    <property type="match status" value="1"/>
</dbReference>
<evidence type="ECO:0000256" key="1">
    <source>
        <dbReference type="ARBA" id="ARBA00023015"/>
    </source>
</evidence>
<dbReference type="PROSITE" id="PS50949">
    <property type="entry name" value="HTH_GNTR"/>
    <property type="match status" value="1"/>
</dbReference>
<gene>
    <name evidence="5" type="ORF">GCM10011385_33490</name>
</gene>
<keyword evidence="6" id="KW-1185">Reference proteome</keyword>
<keyword evidence="3" id="KW-0804">Transcription</keyword>
<dbReference type="PANTHER" id="PTHR43537:SF45">
    <property type="entry name" value="GNTR FAMILY REGULATORY PROTEIN"/>
    <property type="match status" value="1"/>
</dbReference>
<evidence type="ECO:0000313" key="5">
    <source>
        <dbReference type="EMBL" id="GGA76739.1"/>
    </source>
</evidence>
<dbReference type="InterPro" id="IPR000524">
    <property type="entry name" value="Tscrpt_reg_HTH_GntR"/>
</dbReference>
<keyword evidence="2" id="KW-0238">DNA-binding</keyword>
<dbReference type="AlphaFoldDB" id="A0A916S0I3"/>
<protein>
    <submittedName>
        <fullName evidence="5">GntR family transcriptional regulator</fullName>
    </submittedName>
</protein>
<evidence type="ECO:0000313" key="6">
    <source>
        <dbReference type="Proteomes" id="UP000636264"/>
    </source>
</evidence>
<dbReference type="GO" id="GO:0003677">
    <property type="term" value="F:DNA binding"/>
    <property type="evidence" value="ECO:0007669"/>
    <property type="project" value="UniProtKB-KW"/>
</dbReference>
<dbReference type="InterPro" id="IPR036390">
    <property type="entry name" value="WH_DNA-bd_sf"/>
</dbReference>
<dbReference type="Pfam" id="PF07729">
    <property type="entry name" value="FCD"/>
    <property type="match status" value="1"/>
</dbReference>
<dbReference type="PANTHER" id="PTHR43537">
    <property type="entry name" value="TRANSCRIPTIONAL REGULATOR, GNTR FAMILY"/>
    <property type="match status" value="1"/>
</dbReference>
<dbReference type="SUPFAM" id="SSF48008">
    <property type="entry name" value="GntR ligand-binding domain-like"/>
    <property type="match status" value="1"/>
</dbReference>
<evidence type="ECO:0000256" key="2">
    <source>
        <dbReference type="ARBA" id="ARBA00023125"/>
    </source>
</evidence>
<dbReference type="InterPro" id="IPR008920">
    <property type="entry name" value="TF_FadR/GntR_C"/>
</dbReference>
<sequence>MMAPSALIDSSPRLGETLAESVRNRLVSLIIGGQLEEGERLYPEQLAARFGVSITPVREALMQLASEGFIESIQRRGFHLRVPTAEQIRNVAEVRQSLELCAGERVIQRLKEGALDHAVLDRLDELQQAQLRDAAHMDHATKLELNASFHTTIIELAGNPILASMYRSLQPKVVGGLVQRGLDTWRTRVELEGEEHKAIIDGLRARDLEAYGAAVRAHISRSLKDALGDHDLRK</sequence>
<reference evidence="5" key="1">
    <citation type="journal article" date="2014" name="Int. J. Syst. Evol. Microbiol.">
        <title>Complete genome sequence of Corynebacterium casei LMG S-19264T (=DSM 44701T), isolated from a smear-ripened cheese.</title>
        <authorList>
            <consortium name="US DOE Joint Genome Institute (JGI-PGF)"/>
            <person name="Walter F."/>
            <person name="Albersmeier A."/>
            <person name="Kalinowski J."/>
            <person name="Ruckert C."/>
        </authorList>
    </citation>
    <scope>NUCLEOTIDE SEQUENCE</scope>
    <source>
        <strain evidence="5">CGMCC 1.15320</strain>
    </source>
</reference>
<dbReference type="CDD" id="cd07377">
    <property type="entry name" value="WHTH_GntR"/>
    <property type="match status" value="1"/>
</dbReference>
<dbReference type="Proteomes" id="UP000636264">
    <property type="component" value="Unassembled WGS sequence"/>
</dbReference>
<comment type="caution">
    <text evidence="5">The sequence shown here is derived from an EMBL/GenBank/DDBJ whole genome shotgun (WGS) entry which is preliminary data.</text>
</comment>